<dbReference type="EMBL" id="JBFSHR010000009">
    <property type="protein sequence ID" value="MEX6429038.1"/>
    <property type="molecule type" value="Genomic_DNA"/>
</dbReference>
<dbReference type="PANTHER" id="PTHR33121">
    <property type="entry name" value="CYCLIC DI-GMP PHOSPHODIESTERASE PDEF"/>
    <property type="match status" value="1"/>
</dbReference>
<reference evidence="2 3" key="1">
    <citation type="submission" date="2024-07" db="EMBL/GenBank/DDBJ databases">
        <title>Draft Genome Sequence of Ferrimicrobium acidiphilum Strain YE2023, Isolated from a Pulp of Bioleach Reactor.</title>
        <authorList>
            <person name="Elkina Y.A."/>
            <person name="Bulaeva A.G."/>
            <person name="Beletsky A.V."/>
            <person name="Mardanov A.V."/>
        </authorList>
    </citation>
    <scope>NUCLEOTIDE SEQUENCE [LARGE SCALE GENOMIC DNA]</scope>
    <source>
        <strain evidence="2 3">YE2023</strain>
    </source>
</reference>
<name>A0ABV3Y0E9_9ACTN</name>
<evidence type="ECO:0000313" key="2">
    <source>
        <dbReference type="EMBL" id="MEX6429038.1"/>
    </source>
</evidence>
<keyword evidence="3" id="KW-1185">Reference proteome</keyword>
<dbReference type="Gene3D" id="3.20.20.450">
    <property type="entry name" value="EAL domain"/>
    <property type="match status" value="1"/>
</dbReference>
<dbReference type="SUPFAM" id="SSF141868">
    <property type="entry name" value="EAL domain-like"/>
    <property type="match status" value="1"/>
</dbReference>
<feature type="domain" description="EAL" evidence="1">
    <location>
        <begin position="13"/>
        <end position="252"/>
    </location>
</feature>
<dbReference type="InterPro" id="IPR035919">
    <property type="entry name" value="EAL_sf"/>
</dbReference>
<comment type="caution">
    <text evidence="2">The sequence shown here is derived from an EMBL/GenBank/DDBJ whole genome shotgun (WGS) entry which is preliminary data.</text>
</comment>
<dbReference type="RefSeq" id="WP_298385694.1">
    <property type="nucleotide sequence ID" value="NZ_JBFSHR010000009.1"/>
</dbReference>
<sequence length="313" mass="34217">MTPEQAGTTISQEWDWEAEVRRALSSPQELTTVLEPVTSCHTSELLAIEGLTRSPRVGSKELFARAGALGLDVTLELCTLNRLVERFALEETEVRLSVNVSAQIVGASAVHDLLAPWCDRLVIEISEESIILNPMQLARSLAPLRDLGAEVALDNAGIGYGGLSLLVALQPEWVKLDRHLIGTLAFSETSRSIIRTLTTMAHRIGSRVIGVGVEQVAQLDELITSDVDGWQGYLEQPFVLSRGAVSIRSVLRDCPIPAGATTTIQLYDSASLAVDLWLREGVRTLDDVARVSDGCYELGWVRFRDLIEIARSC</sequence>
<dbReference type="PROSITE" id="PS50883">
    <property type="entry name" value="EAL"/>
    <property type="match status" value="1"/>
</dbReference>
<dbReference type="PANTHER" id="PTHR33121:SF70">
    <property type="entry name" value="SIGNALING PROTEIN YKOW"/>
    <property type="match status" value="1"/>
</dbReference>
<evidence type="ECO:0000259" key="1">
    <source>
        <dbReference type="PROSITE" id="PS50883"/>
    </source>
</evidence>
<dbReference type="InterPro" id="IPR001633">
    <property type="entry name" value="EAL_dom"/>
</dbReference>
<dbReference type="Pfam" id="PF00563">
    <property type="entry name" value="EAL"/>
    <property type="match status" value="1"/>
</dbReference>
<dbReference type="CDD" id="cd01948">
    <property type="entry name" value="EAL"/>
    <property type="match status" value="1"/>
</dbReference>
<dbReference type="InterPro" id="IPR050706">
    <property type="entry name" value="Cyclic-di-GMP_PDE-like"/>
</dbReference>
<accession>A0ABV3Y0E9</accession>
<dbReference type="Proteomes" id="UP001560267">
    <property type="component" value="Unassembled WGS sequence"/>
</dbReference>
<evidence type="ECO:0000313" key="3">
    <source>
        <dbReference type="Proteomes" id="UP001560267"/>
    </source>
</evidence>
<protein>
    <submittedName>
        <fullName evidence="2">EAL domain-containing protein</fullName>
    </submittedName>
</protein>
<gene>
    <name evidence="2" type="ORF">AB6A68_04210</name>
</gene>
<dbReference type="SMART" id="SM00052">
    <property type="entry name" value="EAL"/>
    <property type="match status" value="1"/>
</dbReference>
<organism evidence="2 3">
    <name type="scientific">Ferrimicrobium acidiphilum</name>
    <dbReference type="NCBI Taxonomy" id="121039"/>
    <lineage>
        <taxon>Bacteria</taxon>
        <taxon>Bacillati</taxon>
        <taxon>Actinomycetota</taxon>
        <taxon>Acidimicrobiia</taxon>
        <taxon>Acidimicrobiales</taxon>
        <taxon>Acidimicrobiaceae</taxon>
        <taxon>Ferrimicrobium</taxon>
    </lineage>
</organism>
<proteinExistence type="predicted"/>